<feature type="transmembrane region" description="Helical" evidence="7">
    <location>
        <begin position="284"/>
        <end position="309"/>
    </location>
</feature>
<keyword evidence="5 7" id="KW-1133">Transmembrane helix</keyword>
<dbReference type="OrthoDB" id="9811036at2"/>
<comment type="subcellular location">
    <subcellularLocation>
        <location evidence="1">Cell membrane</location>
        <topology evidence="1">Multi-pass membrane protein</topology>
    </subcellularLocation>
</comment>
<feature type="transmembrane region" description="Helical" evidence="7">
    <location>
        <begin position="409"/>
        <end position="437"/>
    </location>
</feature>
<dbReference type="Gene3D" id="3.40.30.10">
    <property type="entry name" value="Glutaredoxin"/>
    <property type="match status" value="1"/>
</dbReference>
<keyword evidence="2" id="KW-1003">Cell membrane</keyword>
<evidence type="ECO:0000256" key="7">
    <source>
        <dbReference type="SAM" id="Phobius"/>
    </source>
</evidence>
<comment type="caution">
    <text evidence="10">The sequence shown here is derived from an EMBL/GenBank/DDBJ whole genome shotgun (WGS) entry which is preliminary data.</text>
</comment>
<dbReference type="PROSITE" id="PS51352">
    <property type="entry name" value="THIOREDOXIN_2"/>
    <property type="match status" value="1"/>
</dbReference>
<dbReference type="InterPro" id="IPR035671">
    <property type="entry name" value="DsbD_gamma"/>
</dbReference>
<dbReference type="InterPro" id="IPR013766">
    <property type="entry name" value="Thioredoxin_domain"/>
</dbReference>
<evidence type="ECO:0000256" key="3">
    <source>
        <dbReference type="ARBA" id="ARBA00022692"/>
    </source>
</evidence>
<keyword evidence="4" id="KW-0201">Cytochrome c-type biogenesis</keyword>
<feature type="chain" id="PRO_5014818566" evidence="8">
    <location>
        <begin position="24"/>
        <end position="678"/>
    </location>
</feature>
<feature type="transmembrane region" description="Helical" evidence="7">
    <location>
        <begin position="505"/>
        <end position="524"/>
    </location>
</feature>
<evidence type="ECO:0000256" key="2">
    <source>
        <dbReference type="ARBA" id="ARBA00022475"/>
    </source>
</evidence>
<feature type="domain" description="Thioredoxin" evidence="9">
    <location>
        <begin position="557"/>
        <end position="678"/>
    </location>
</feature>
<evidence type="ECO:0000256" key="5">
    <source>
        <dbReference type="ARBA" id="ARBA00022989"/>
    </source>
</evidence>
<dbReference type="CDD" id="cd02953">
    <property type="entry name" value="DsbDgamma"/>
    <property type="match status" value="1"/>
</dbReference>
<evidence type="ECO:0000256" key="8">
    <source>
        <dbReference type="SAM" id="SignalP"/>
    </source>
</evidence>
<dbReference type="Pfam" id="PF13899">
    <property type="entry name" value="Thioredoxin_7"/>
    <property type="match status" value="1"/>
</dbReference>
<feature type="transmembrane region" description="Helical" evidence="7">
    <location>
        <begin position="330"/>
        <end position="349"/>
    </location>
</feature>
<dbReference type="InterPro" id="IPR036249">
    <property type="entry name" value="Thioredoxin-like_sf"/>
</dbReference>
<sequence>MKLDSLKRLLLWLCLSLSAPMLAAADMPGAEEVLIASSLHAASPTPAANGTTTLAIKMTPQGEWHGYWKQPGDVGLAPRLTWHLPDGVSVGEVAYPLPQTLQIDGIMNHVYGQPYALLAELSVAEGMALGTQLPIRLDMQYLACRHDACVPERASLQITLHVGHGEADAALAANFTKWRQALPRPLGSPVSFTVDKQRLRLEVPLPASIEIDEPHLFSATKQAIVDAAPQRFERRGDLLIVETRAGASPAEAFEATLALGNGLGLDLDARLAAAPARGESGTTALLLALAGAIAGGLLLNLMPCVFPILSLKAMSLARAGASARAARREALAYTAGVMATCMLLGGVLLAMRAGGAQLGWAFQLQDPRMILLLLLLTCVIAFNMAGLFELSTLDAGAGLTRRSSVAGAFWTGALAAFVATPCTGPFMAAALGTALILPPLAGMLVFAGLGFGIALPFLLLGFVPALQRRMPKPGLWMATLRRLLAVPMFLTMLALSWVLGQQVSANALTASLGCAMLLTFGLWLTGLRQRGMKPQAWLPAVLAAALVIPLGLSQMSERATQSQPANRLAFDPAKLEVLRAGDKPVFLYFTADWCMTCKVNEQIAIDRRATEQAFAEAGVEVMRGDWTQGDPGITAFLAQHGRSGVPLYLWYTPGQREPRVLPQVLGPDSLIDEARATP</sequence>
<dbReference type="EMBL" id="PGCP01000028">
    <property type="protein sequence ID" value="PJC92224.1"/>
    <property type="molecule type" value="Genomic_DNA"/>
</dbReference>
<feature type="transmembrane region" description="Helical" evidence="7">
    <location>
        <begin position="443"/>
        <end position="463"/>
    </location>
</feature>
<keyword evidence="8" id="KW-0732">Signal</keyword>
<dbReference type="AlphaFoldDB" id="A0A2M8H6M4"/>
<dbReference type="Pfam" id="PF02683">
    <property type="entry name" value="DsbD_TM"/>
    <property type="match status" value="1"/>
</dbReference>
<dbReference type="Proteomes" id="UP000232060">
    <property type="component" value="Unassembled WGS sequence"/>
</dbReference>
<evidence type="ECO:0000313" key="10">
    <source>
        <dbReference type="EMBL" id="PJC92224.1"/>
    </source>
</evidence>
<evidence type="ECO:0000259" key="9">
    <source>
        <dbReference type="PROSITE" id="PS51352"/>
    </source>
</evidence>
<keyword evidence="6 7" id="KW-0472">Membrane</keyword>
<name>A0A2M8H6M4_9GAMM</name>
<evidence type="ECO:0000313" key="11">
    <source>
        <dbReference type="Proteomes" id="UP000232060"/>
    </source>
</evidence>
<feature type="transmembrane region" description="Helical" evidence="7">
    <location>
        <begin position="483"/>
        <end position="499"/>
    </location>
</feature>
<dbReference type="SUPFAM" id="SSF52833">
    <property type="entry name" value="Thioredoxin-like"/>
    <property type="match status" value="1"/>
</dbReference>
<dbReference type="PANTHER" id="PTHR32234:SF3">
    <property type="entry name" value="SUPPRESSION OF COPPER SENSITIVITY PROTEIN"/>
    <property type="match status" value="1"/>
</dbReference>
<evidence type="ECO:0000256" key="6">
    <source>
        <dbReference type="ARBA" id="ARBA00023136"/>
    </source>
</evidence>
<dbReference type="GO" id="GO:0015035">
    <property type="term" value="F:protein-disulfide reductase activity"/>
    <property type="evidence" value="ECO:0007669"/>
    <property type="project" value="TreeGrafter"/>
</dbReference>
<evidence type="ECO:0000256" key="4">
    <source>
        <dbReference type="ARBA" id="ARBA00022748"/>
    </source>
</evidence>
<feature type="transmembrane region" description="Helical" evidence="7">
    <location>
        <begin position="369"/>
        <end position="388"/>
    </location>
</feature>
<dbReference type="InterPro" id="IPR003834">
    <property type="entry name" value="Cyt_c_assmbl_TM_dom"/>
</dbReference>
<dbReference type="PANTHER" id="PTHR32234">
    <property type="entry name" value="THIOL:DISULFIDE INTERCHANGE PROTEIN DSBD"/>
    <property type="match status" value="1"/>
</dbReference>
<dbReference type="RefSeq" id="WP_100860892.1">
    <property type="nucleotide sequence ID" value="NZ_PGCP01000028.1"/>
</dbReference>
<organism evidence="10 11">
    <name type="scientific">Aeromonas lusitana</name>
    <dbReference type="NCBI Taxonomy" id="931529"/>
    <lineage>
        <taxon>Bacteria</taxon>
        <taxon>Pseudomonadati</taxon>
        <taxon>Pseudomonadota</taxon>
        <taxon>Gammaproteobacteria</taxon>
        <taxon>Aeromonadales</taxon>
        <taxon>Aeromonadaceae</taxon>
        <taxon>Aeromonas</taxon>
    </lineage>
</organism>
<accession>A0A2M8H6M4</accession>
<evidence type="ECO:0000256" key="1">
    <source>
        <dbReference type="ARBA" id="ARBA00004651"/>
    </source>
</evidence>
<keyword evidence="3 7" id="KW-0812">Transmembrane</keyword>
<dbReference type="GO" id="GO:0045454">
    <property type="term" value="P:cell redox homeostasis"/>
    <property type="evidence" value="ECO:0007669"/>
    <property type="project" value="TreeGrafter"/>
</dbReference>
<proteinExistence type="predicted"/>
<dbReference type="InterPro" id="IPR028250">
    <property type="entry name" value="DsbDN"/>
</dbReference>
<protein>
    <submittedName>
        <fullName evidence="10">Thiol:disulfide interchange protein</fullName>
    </submittedName>
</protein>
<reference evidence="10 11" key="1">
    <citation type="submission" date="2017-11" db="EMBL/GenBank/DDBJ databases">
        <title>Draft genome sequence of environmental isolate Aeromonas lusitania sp. nov. MDC 2473.</title>
        <authorList>
            <person name="Colston S.M."/>
            <person name="Navarro A."/>
            <person name="Martinez-Murcia A.J."/>
            <person name="Graf J."/>
        </authorList>
    </citation>
    <scope>NUCLEOTIDE SEQUENCE [LARGE SCALE GENOMIC DNA]</scope>
    <source>
        <strain evidence="10 11">MDC 2473</strain>
    </source>
</reference>
<dbReference type="Pfam" id="PF11412">
    <property type="entry name" value="DsbD_N"/>
    <property type="match status" value="1"/>
</dbReference>
<keyword evidence="11" id="KW-1185">Reference proteome</keyword>
<dbReference type="GO" id="GO:0017004">
    <property type="term" value="P:cytochrome complex assembly"/>
    <property type="evidence" value="ECO:0007669"/>
    <property type="project" value="UniProtKB-KW"/>
</dbReference>
<gene>
    <name evidence="10" type="ORF">CUC44_16105</name>
</gene>
<dbReference type="GO" id="GO:0005886">
    <property type="term" value="C:plasma membrane"/>
    <property type="evidence" value="ECO:0007669"/>
    <property type="project" value="UniProtKB-SubCell"/>
</dbReference>
<feature type="signal peptide" evidence="8">
    <location>
        <begin position="1"/>
        <end position="23"/>
    </location>
</feature>